<keyword evidence="1" id="KW-0472">Membrane</keyword>
<dbReference type="Gene3D" id="3.40.50.300">
    <property type="entry name" value="P-loop containing nucleotide triphosphate hydrolases"/>
    <property type="match status" value="1"/>
</dbReference>
<dbReference type="Proteomes" id="UP001164042">
    <property type="component" value="Chromosome"/>
</dbReference>
<dbReference type="InterPro" id="IPR011646">
    <property type="entry name" value="KAP_P-loop"/>
</dbReference>
<dbReference type="SUPFAM" id="SSF52540">
    <property type="entry name" value="P-loop containing nucleoside triphosphate hydrolases"/>
    <property type="match status" value="1"/>
</dbReference>
<evidence type="ECO:0000313" key="4">
    <source>
        <dbReference type="Proteomes" id="UP001164042"/>
    </source>
</evidence>
<accession>A0AA46TW16</accession>
<proteinExistence type="predicted"/>
<name>A0AA46TW16_9LACT</name>
<dbReference type="InterPro" id="IPR027417">
    <property type="entry name" value="P-loop_NTPase"/>
</dbReference>
<feature type="domain" description="KAP NTPase" evidence="2">
    <location>
        <begin position="24"/>
        <end position="283"/>
    </location>
</feature>
<keyword evidence="1" id="KW-1133">Transmembrane helix</keyword>
<sequence>MEKIEYQTIEYSEANKRLSDKLLNEPGTYFLNGKWGSGKSTFFEKTAKTHNIKFVEFNIWAQDSRGSLFGIVFKNLYKKGYRTLFTLILVCTIIISLVGFFPIKDARISIIIAILLAIGILSKYFLPTPDNLYLILLDALSKYSPSLKSLALDFYPNTWFGAAYIKNIKKKHTVVVFDDFDRADKDRQDQAYIIFNLLQSNKNISVLFIGDYLKISKTNDSFIRKIIDEVIDLPIELDPKEIWAEFFSQLSLLTPLSDEDIDKNLIELFIIEERNLRDRKQFTDYVNYELFTLKLYDKVNLNQKLLLIYLYVFHYERYLKIKNGKLSSLTSNNSSQDINSTISKILSNEYSVAHTFPIPFNYDNNNLKNYFMHQNPNNFGLTEARRIILEDKQKLVELIMMPEHTDFREFTMDILNSENTDSTKKLKDILEEKAKILFRENKEGNILQDIIYSMIKFDSTKTLMNTQENIDINHTNLDLLFQNTIDHFVNNKNLTDISRQILFIKKEIVGQTEKYNFSTNHFNDPNISDPMILVGYFWKSIFKKKKITKPSRKIIFLKNWCDYSYENVAKMCKPLSIEDIKKENTDDWIPLLLHHIACYDLWYKIEDWDKPIWEIINKLSPTQFIEFWDSQSLLDVSSSEGQTTYTVRNWSPLIPNTLKNIEIAKKNITDNIKRLEKNNIHINVNYESNQIKHIEA</sequence>
<dbReference type="AlphaFoldDB" id="A0AA46TW16"/>
<gene>
    <name evidence="3" type="ORF">OF801_00370</name>
</gene>
<dbReference type="Pfam" id="PF07693">
    <property type="entry name" value="KAP_NTPase"/>
    <property type="match status" value="1"/>
</dbReference>
<keyword evidence="1" id="KW-0812">Transmembrane</keyword>
<protein>
    <submittedName>
        <fullName evidence="3">KAP family NTPase</fullName>
    </submittedName>
</protein>
<evidence type="ECO:0000313" key="3">
    <source>
        <dbReference type="EMBL" id="UYT10428.1"/>
    </source>
</evidence>
<dbReference type="RefSeq" id="WP_264308263.1">
    <property type="nucleotide sequence ID" value="NZ_CP109635.1"/>
</dbReference>
<organism evidence="3 4">
    <name type="scientific">Lactococcus garvieae</name>
    <dbReference type="NCBI Taxonomy" id="1363"/>
    <lineage>
        <taxon>Bacteria</taxon>
        <taxon>Bacillati</taxon>
        <taxon>Bacillota</taxon>
        <taxon>Bacilli</taxon>
        <taxon>Lactobacillales</taxon>
        <taxon>Streptococcaceae</taxon>
        <taxon>Lactococcus</taxon>
    </lineage>
</organism>
<evidence type="ECO:0000259" key="2">
    <source>
        <dbReference type="Pfam" id="PF07693"/>
    </source>
</evidence>
<feature type="transmembrane region" description="Helical" evidence="1">
    <location>
        <begin position="84"/>
        <end position="102"/>
    </location>
</feature>
<reference evidence="3" key="1">
    <citation type="submission" date="2022-10" db="EMBL/GenBank/DDBJ databases">
        <title>Genome assembly of Lactococcus garvieae isolates from cricket gut.</title>
        <authorList>
            <person name="Luecke A.R."/>
            <person name="Brown A.M.V."/>
            <person name="Wakeman C.A."/>
        </authorList>
    </citation>
    <scope>NUCLEOTIDE SEQUENCE</scope>
    <source>
        <strain evidence="3">Alexii-11_2</strain>
    </source>
</reference>
<dbReference type="EMBL" id="CP109635">
    <property type="protein sequence ID" value="UYT10428.1"/>
    <property type="molecule type" value="Genomic_DNA"/>
</dbReference>
<feature type="transmembrane region" description="Helical" evidence="1">
    <location>
        <begin position="108"/>
        <end position="126"/>
    </location>
</feature>
<evidence type="ECO:0000256" key="1">
    <source>
        <dbReference type="SAM" id="Phobius"/>
    </source>
</evidence>